<comment type="caution">
    <text evidence="1">The sequence shown here is derived from an EMBL/GenBank/DDBJ whole genome shotgun (WGS) entry which is preliminary data.</text>
</comment>
<proteinExistence type="predicted"/>
<evidence type="ECO:0000313" key="1">
    <source>
        <dbReference type="EMBL" id="MCL9685754.1"/>
    </source>
</evidence>
<organism evidence="1 2">
    <name type="scientific">Legionella maioricensis</name>
    <dbReference type="NCBI Taxonomy" id="2896528"/>
    <lineage>
        <taxon>Bacteria</taxon>
        <taxon>Pseudomonadati</taxon>
        <taxon>Pseudomonadota</taxon>
        <taxon>Gammaproteobacteria</taxon>
        <taxon>Legionellales</taxon>
        <taxon>Legionellaceae</taxon>
        <taxon>Legionella</taxon>
    </lineage>
</organism>
<protein>
    <submittedName>
        <fullName evidence="1">Uncharacterized protein</fullName>
    </submittedName>
</protein>
<sequence length="124" mass="14071">MTAFDTNQYLQVERSLIDMAVESWRITRLFTRIINKLDAGESGRYINQLRYFQKKLEENLDAANLRIVNVEGQPFDPGIAASALNLGDFAPDDSLLIEQMVEPIIMSTEGLKRQGIVILRKVSL</sequence>
<dbReference type="RefSeq" id="WP_250420640.1">
    <property type="nucleotide sequence ID" value="NZ_JAJKBJ010000037.1"/>
</dbReference>
<keyword evidence="2" id="KW-1185">Reference proteome</keyword>
<gene>
    <name evidence="1" type="ORF">LOX96_16760</name>
</gene>
<accession>A0A9X2D3L2</accession>
<dbReference type="Proteomes" id="UP001139721">
    <property type="component" value="Unassembled WGS sequence"/>
</dbReference>
<dbReference type="EMBL" id="JAJKBJ010000037">
    <property type="protein sequence ID" value="MCL9685754.1"/>
    <property type="molecule type" value="Genomic_DNA"/>
</dbReference>
<dbReference type="AlphaFoldDB" id="A0A9X2D3L2"/>
<evidence type="ECO:0000313" key="2">
    <source>
        <dbReference type="Proteomes" id="UP001139721"/>
    </source>
</evidence>
<name>A0A9X2D3L2_9GAMM</name>
<reference evidence="1" key="1">
    <citation type="submission" date="2021-11" db="EMBL/GenBank/DDBJ databases">
        <title>Legionella maioricencis sp. nov., a new species isolated from hot water samples in Mallorca.</title>
        <authorList>
            <person name="Crespi S."/>
            <person name="Drasar V."/>
            <person name="Salva-Serra F."/>
            <person name="Jaen-Luchoro D."/>
            <person name="Pineiro-Iglesias B."/>
            <person name="Aliaga F."/>
            <person name="Fernandez-Juarez V."/>
            <person name="Coll G."/>
            <person name="Moore E.R.B."/>
            <person name="Bennasar-Figueras A."/>
        </authorList>
    </citation>
    <scope>NUCLEOTIDE SEQUENCE</scope>
    <source>
        <strain evidence="1">HCPI-6</strain>
    </source>
</reference>